<keyword evidence="4" id="KW-0719">Serine esterase</keyword>
<keyword evidence="8 11" id="KW-1015">Disulfide bond</keyword>
<evidence type="ECO:0000256" key="4">
    <source>
        <dbReference type="ARBA" id="ARBA00022487"/>
    </source>
</evidence>
<evidence type="ECO:0000256" key="11">
    <source>
        <dbReference type="PIRSR" id="PIRSR611150-2"/>
    </source>
</evidence>
<dbReference type="InterPro" id="IPR043579">
    <property type="entry name" value="CUTINASE_2"/>
</dbReference>
<evidence type="ECO:0000256" key="8">
    <source>
        <dbReference type="ARBA" id="ARBA00023157"/>
    </source>
</evidence>
<evidence type="ECO:0000256" key="3">
    <source>
        <dbReference type="ARBA" id="ARBA00013095"/>
    </source>
</evidence>
<dbReference type="GO" id="GO:0016052">
    <property type="term" value="P:carbohydrate catabolic process"/>
    <property type="evidence" value="ECO:0007669"/>
    <property type="project" value="TreeGrafter"/>
</dbReference>
<dbReference type="EC" id="3.1.1.74" evidence="3"/>
<evidence type="ECO:0000256" key="2">
    <source>
        <dbReference type="ARBA" id="ARBA00007534"/>
    </source>
</evidence>
<keyword evidence="14" id="KW-1185">Reference proteome</keyword>
<dbReference type="Proteomes" id="UP000700596">
    <property type="component" value="Unassembled WGS sequence"/>
</dbReference>
<dbReference type="AlphaFoldDB" id="A0A9P9E1Z8"/>
<evidence type="ECO:0000256" key="1">
    <source>
        <dbReference type="ARBA" id="ARBA00004613"/>
    </source>
</evidence>
<evidence type="ECO:0000256" key="6">
    <source>
        <dbReference type="ARBA" id="ARBA00022729"/>
    </source>
</evidence>
<protein>
    <recommendedName>
        <fullName evidence="3">cutinase</fullName>
        <ecNumber evidence="3">3.1.1.74</ecNumber>
    </recommendedName>
</protein>
<dbReference type="InterPro" id="IPR011150">
    <property type="entry name" value="Cutinase_monf"/>
</dbReference>
<proteinExistence type="inferred from homology"/>
<evidence type="ECO:0000256" key="12">
    <source>
        <dbReference type="SAM" id="SignalP"/>
    </source>
</evidence>
<dbReference type="PANTHER" id="PTHR48250">
    <property type="entry name" value="CUTINASE 2-RELATED"/>
    <property type="match status" value="1"/>
</dbReference>
<comment type="similarity">
    <text evidence="2">Belongs to the cutinase family.</text>
</comment>
<dbReference type="GO" id="GO:0050525">
    <property type="term" value="F:cutinase activity"/>
    <property type="evidence" value="ECO:0007669"/>
    <property type="project" value="UniProtKB-EC"/>
</dbReference>
<feature type="signal peptide" evidence="12">
    <location>
        <begin position="1"/>
        <end position="20"/>
    </location>
</feature>
<dbReference type="InterPro" id="IPR000675">
    <property type="entry name" value="Cutinase/axe"/>
</dbReference>
<dbReference type="PROSITE" id="PS00931">
    <property type="entry name" value="CUTINASE_2"/>
    <property type="match status" value="1"/>
</dbReference>
<sequence length="241" mass="24812">MMISPLSSVVISLLFTTTFSAPTALPITSPNAFPITELADSNLAPEDHLITKRQYSGNTYNQLTDGTACRPISVIYARGTNQAGNVGDPAAVGPIFFNNLASKVGGTSVLAIQGVTYAANVFGFLAGGDPAGSNTMANLVASTATRCPSTKIVLAGYSQGSQVVHNAAQKLSTANAARIAAVVNWGDPKFGQSLGAIDPIRTWAICHAGDNICDGGIIITAAHTNYQQDAPLAATFVANNV</sequence>
<dbReference type="PANTHER" id="PTHR48250:SF2">
    <property type="entry name" value="CUTINASE"/>
    <property type="match status" value="1"/>
</dbReference>
<keyword evidence="5" id="KW-0964">Secreted</keyword>
<feature type="disulfide bond" evidence="11">
    <location>
        <begin position="206"/>
        <end position="213"/>
    </location>
</feature>
<comment type="subcellular location">
    <subcellularLocation>
        <location evidence="1">Secreted</location>
    </subcellularLocation>
</comment>
<keyword evidence="7" id="KW-0378">Hydrolase</keyword>
<dbReference type="SMART" id="SM01110">
    <property type="entry name" value="Cutinase"/>
    <property type="match status" value="1"/>
</dbReference>
<name>A0A9P9E1Z8_9PLEO</name>
<organism evidence="13 14">
    <name type="scientific">Dendryphion nanum</name>
    <dbReference type="NCBI Taxonomy" id="256645"/>
    <lineage>
        <taxon>Eukaryota</taxon>
        <taxon>Fungi</taxon>
        <taxon>Dikarya</taxon>
        <taxon>Ascomycota</taxon>
        <taxon>Pezizomycotina</taxon>
        <taxon>Dothideomycetes</taxon>
        <taxon>Pleosporomycetidae</taxon>
        <taxon>Pleosporales</taxon>
        <taxon>Torulaceae</taxon>
        <taxon>Dendryphion</taxon>
    </lineage>
</organism>
<dbReference type="Gene3D" id="3.40.50.1820">
    <property type="entry name" value="alpha/beta hydrolase"/>
    <property type="match status" value="1"/>
</dbReference>
<dbReference type="SUPFAM" id="SSF53474">
    <property type="entry name" value="alpha/beta-Hydrolases"/>
    <property type="match status" value="1"/>
</dbReference>
<evidence type="ECO:0000256" key="10">
    <source>
        <dbReference type="PIRSR" id="PIRSR611150-1"/>
    </source>
</evidence>
<comment type="caution">
    <text evidence="13">The sequence shown here is derived from an EMBL/GenBank/DDBJ whole genome shotgun (WGS) entry which is preliminary data.</text>
</comment>
<evidence type="ECO:0000256" key="5">
    <source>
        <dbReference type="ARBA" id="ARBA00022525"/>
    </source>
</evidence>
<dbReference type="EMBL" id="JAGMWT010000004">
    <property type="protein sequence ID" value="KAH7130824.1"/>
    <property type="molecule type" value="Genomic_DNA"/>
</dbReference>
<accession>A0A9P9E1Z8</accession>
<feature type="active site" description="Nucleophile" evidence="10">
    <location>
        <position position="158"/>
    </location>
</feature>
<feature type="active site" description="Proton donor/acceptor" evidence="10">
    <location>
        <position position="223"/>
    </location>
</feature>
<evidence type="ECO:0000313" key="13">
    <source>
        <dbReference type="EMBL" id="KAH7130824.1"/>
    </source>
</evidence>
<feature type="chain" id="PRO_5040157166" description="cutinase" evidence="12">
    <location>
        <begin position="21"/>
        <end position="241"/>
    </location>
</feature>
<gene>
    <name evidence="13" type="ORF">B0J11DRAFT_483732</name>
</gene>
<comment type="catalytic activity">
    <reaction evidence="9">
        <text>cutin + H2O = cutin monomers.</text>
        <dbReference type="EC" id="3.1.1.74"/>
    </reaction>
</comment>
<feature type="disulfide bond" evidence="11">
    <location>
        <begin position="69"/>
        <end position="147"/>
    </location>
</feature>
<reference evidence="13" key="1">
    <citation type="journal article" date="2021" name="Nat. Commun.">
        <title>Genetic determinants of endophytism in the Arabidopsis root mycobiome.</title>
        <authorList>
            <person name="Mesny F."/>
            <person name="Miyauchi S."/>
            <person name="Thiergart T."/>
            <person name="Pickel B."/>
            <person name="Atanasova L."/>
            <person name="Karlsson M."/>
            <person name="Huettel B."/>
            <person name="Barry K.W."/>
            <person name="Haridas S."/>
            <person name="Chen C."/>
            <person name="Bauer D."/>
            <person name="Andreopoulos W."/>
            <person name="Pangilinan J."/>
            <person name="LaButti K."/>
            <person name="Riley R."/>
            <person name="Lipzen A."/>
            <person name="Clum A."/>
            <person name="Drula E."/>
            <person name="Henrissat B."/>
            <person name="Kohler A."/>
            <person name="Grigoriev I.V."/>
            <person name="Martin F.M."/>
            <person name="Hacquard S."/>
        </authorList>
    </citation>
    <scope>NUCLEOTIDE SEQUENCE</scope>
    <source>
        <strain evidence="13">MPI-CAGE-CH-0243</strain>
    </source>
</reference>
<dbReference type="InterPro" id="IPR029058">
    <property type="entry name" value="AB_hydrolase_fold"/>
</dbReference>
<evidence type="ECO:0000313" key="14">
    <source>
        <dbReference type="Proteomes" id="UP000700596"/>
    </source>
</evidence>
<dbReference type="GO" id="GO:0005576">
    <property type="term" value="C:extracellular region"/>
    <property type="evidence" value="ECO:0007669"/>
    <property type="project" value="UniProtKB-SubCell"/>
</dbReference>
<dbReference type="OrthoDB" id="2975078at2759"/>
<dbReference type="Pfam" id="PF01083">
    <property type="entry name" value="Cutinase"/>
    <property type="match status" value="1"/>
</dbReference>
<evidence type="ECO:0000256" key="7">
    <source>
        <dbReference type="ARBA" id="ARBA00022801"/>
    </source>
</evidence>
<keyword evidence="6 12" id="KW-0732">Signal</keyword>
<dbReference type="PRINTS" id="PR00129">
    <property type="entry name" value="CUTINASE"/>
</dbReference>
<evidence type="ECO:0000256" key="9">
    <source>
        <dbReference type="ARBA" id="ARBA00034045"/>
    </source>
</evidence>
<feature type="active site" evidence="10">
    <location>
        <position position="210"/>
    </location>
</feature>